<evidence type="ECO:0000313" key="1">
    <source>
        <dbReference type="EMBL" id="MCE5170647.1"/>
    </source>
</evidence>
<name>A0ABS8YK66_9BACL</name>
<sequence>MTMNLFEKIFNYQIMSRLEESGAFAVTSHERSWLRAMLDHPAAADAFTPETMAKLAAVLQAEADIDIAEHVMEKASSVERQVYHPLLRPLRRIIAERQGSRISYRLKHGGMQHEQSGFPYKLEYSMVKREWYLLWYHPRRHMFMSTRLRNIADVQQEEISPARAEELLSKIAAIIDSRKEHAVIEVIRIYNRELSRIMYAFSCFEKEVEYFDDTDTYRIRLTFMGDECEYILSKIRFLGKRVRIIEGEKLQRRMRESAAKTLARYGIGEEHDQLNGEEQRVIFDSSS</sequence>
<protein>
    <submittedName>
        <fullName evidence="1">WYL domain-containing protein</fullName>
    </submittedName>
</protein>
<keyword evidence="2" id="KW-1185">Reference proteome</keyword>
<dbReference type="EMBL" id="JAJNBZ010000011">
    <property type="protein sequence ID" value="MCE5170647.1"/>
    <property type="molecule type" value="Genomic_DNA"/>
</dbReference>
<dbReference type="PROSITE" id="PS52050">
    <property type="entry name" value="WYL"/>
    <property type="match status" value="1"/>
</dbReference>
<reference evidence="1 2" key="1">
    <citation type="submission" date="2021-11" db="EMBL/GenBank/DDBJ databases">
        <title>Draft genome sequence of Paenibacillus profundus YoMME, a new Gram-positive bacteria with exoelectrogenic properties.</title>
        <authorList>
            <person name="Hubenova Y."/>
            <person name="Hubenova E."/>
            <person name="Manasiev Y."/>
            <person name="Peykov S."/>
            <person name="Mitov M."/>
        </authorList>
    </citation>
    <scope>NUCLEOTIDE SEQUENCE [LARGE SCALE GENOMIC DNA]</scope>
    <source>
        <strain evidence="1 2">YoMME</strain>
    </source>
</reference>
<gene>
    <name evidence="1" type="ORF">LQV63_15125</name>
</gene>
<accession>A0ABS8YK66</accession>
<comment type="caution">
    <text evidence="1">The sequence shown here is derived from an EMBL/GenBank/DDBJ whole genome shotgun (WGS) entry which is preliminary data.</text>
</comment>
<evidence type="ECO:0000313" key="2">
    <source>
        <dbReference type="Proteomes" id="UP001199916"/>
    </source>
</evidence>
<organism evidence="1 2">
    <name type="scientific">Paenibacillus profundus</name>
    <dbReference type="NCBI Taxonomy" id="1173085"/>
    <lineage>
        <taxon>Bacteria</taxon>
        <taxon>Bacillati</taxon>
        <taxon>Bacillota</taxon>
        <taxon>Bacilli</taxon>
        <taxon>Bacillales</taxon>
        <taxon>Paenibacillaceae</taxon>
        <taxon>Paenibacillus</taxon>
    </lineage>
</organism>
<dbReference type="RefSeq" id="WP_233697320.1">
    <property type="nucleotide sequence ID" value="NZ_JAJNBZ010000011.1"/>
</dbReference>
<proteinExistence type="predicted"/>
<dbReference type="Proteomes" id="UP001199916">
    <property type="component" value="Unassembled WGS sequence"/>
</dbReference>